<dbReference type="EMBL" id="CP111014">
    <property type="protein sequence ID" value="WAQ98660.1"/>
    <property type="molecule type" value="Genomic_DNA"/>
</dbReference>
<evidence type="ECO:0000313" key="2">
    <source>
        <dbReference type="EMBL" id="WAQ98660.1"/>
    </source>
</evidence>
<sequence>MEDNVKDAPRTANAVVNGSDEDKTDSFVHITMPDEMQKEYEETLSTGGRGDFCSAEEDQLRVEPLAKYSYTVCYHW</sequence>
<evidence type="ECO:0000313" key="3">
    <source>
        <dbReference type="Proteomes" id="UP001164746"/>
    </source>
</evidence>
<name>A0ABY7DUQ5_MYAAR</name>
<gene>
    <name evidence="2" type="ORF">MAR_023033</name>
</gene>
<evidence type="ECO:0000256" key="1">
    <source>
        <dbReference type="SAM" id="MobiDB-lite"/>
    </source>
</evidence>
<keyword evidence="3" id="KW-1185">Reference proteome</keyword>
<organism evidence="2 3">
    <name type="scientific">Mya arenaria</name>
    <name type="common">Soft-shell clam</name>
    <dbReference type="NCBI Taxonomy" id="6604"/>
    <lineage>
        <taxon>Eukaryota</taxon>
        <taxon>Metazoa</taxon>
        <taxon>Spiralia</taxon>
        <taxon>Lophotrochozoa</taxon>
        <taxon>Mollusca</taxon>
        <taxon>Bivalvia</taxon>
        <taxon>Autobranchia</taxon>
        <taxon>Heteroconchia</taxon>
        <taxon>Euheterodonta</taxon>
        <taxon>Imparidentia</taxon>
        <taxon>Neoheterodontei</taxon>
        <taxon>Myida</taxon>
        <taxon>Myoidea</taxon>
        <taxon>Myidae</taxon>
        <taxon>Mya</taxon>
    </lineage>
</organism>
<protein>
    <submittedName>
        <fullName evidence="2">Uncharacterized protein</fullName>
    </submittedName>
</protein>
<proteinExistence type="predicted"/>
<reference evidence="2" key="1">
    <citation type="submission" date="2022-11" db="EMBL/GenBank/DDBJ databases">
        <title>Centuries of genome instability and evolution in soft-shell clam transmissible cancer (bioRxiv).</title>
        <authorList>
            <person name="Hart S.F.M."/>
            <person name="Yonemitsu M.A."/>
            <person name="Giersch R.M."/>
            <person name="Beal B.F."/>
            <person name="Arriagada G."/>
            <person name="Davis B.W."/>
            <person name="Ostrander E.A."/>
            <person name="Goff S.P."/>
            <person name="Metzger M.J."/>
        </authorList>
    </citation>
    <scope>NUCLEOTIDE SEQUENCE</scope>
    <source>
        <strain evidence="2">MELC-2E11</strain>
        <tissue evidence="2">Siphon/mantle</tissue>
    </source>
</reference>
<feature type="region of interest" description="Disordered" evidence="1">
    <location>
        <begin position="1"/>
        <end position="25"/>
    </location>
</feature>
<dbReference type="Proteomes" id="UP001164746">
    <property type="component" value="Chromosome 3"/>
</dbReference>
<accession>A0ABY7DUQ5</accession>